<evidence type="ECO:0000259" key="2">
    <source>
        <dbReference type="Pfam" id="PF00857"/>
    </source>
</evidence>
<dbReference type="InterPro" id="IPR050272">
    <property type="entry name" value="Isochorismatase-like_hydrls"/>
</dbReference>
<keyword evidence="4" id="KW-1185">Reference proteome</keyword>
<dbReference type="Gene3D" id="3.40.50.850">
    <property type="entry name" value="Isochorismatase-like"/>
    <property type="match status" value="1"/>
</dbReference>
<evidence type="ECO:0000313" key="4">
    <source>
        <dbReference type="Proteomes" id="UP000005953"/>
    </source>
</evidence>
<dbReference type="Proteomes" id="UP000005953">
    <property type="component" value="Unassembled WGS sequence"/>
</dbReference>
<dbReference type="STRING" id="314283.MED297_00750"/>
<reference evidence="3 4" key="1">
    <citation type="submission" date="2006-02" db="EMBL/GenBank/DDBJ databases">
        <authorList>
            <person name="Pinhassi J."/>
            <person name="Pedros-Alio C."/>
            <person name="Ferriera S."/>
            <person name="Johnson J."/>
            <person name="Kravitz S."/>
            <person name="Halpern A."/>
            <person name="Remington K."/>
            <person name="Beeson K."/>
            <person name="Tran B."/>
            <person name="Rogers Y.-H."/>
            <person name="Friedman R."/>
            <person name="Venter J.C."/>
        </authorList>
    </citation>
    <scope>NUCLEOTIDE SEQUENCE [LARGE SCALE GENOMIC DNA]</scope>
    <source>
        <strain evidence="3 4">MED297</strain>
    </source>
</reference>
<protein>
    <submittedName>
        <fullName evidence="3">Amidase from nicotinamidase family protein</fullName>
    </submittedName>
</protein>
<organism evidence="3 4">
    <name type="scientific">Reinekea blandensis MED297</name>
    <dbReference type="NCBI Taxonomy" id="314283"/>
    <lineage>
        <taxon>Bacteria</taxon>
        <taxon>Pseudomonadati</taxon>
        <taxon>Pseudomonadota</taxon>
        <taxon>Gammaproteobacteria</taxon>
        <taxon>Oceanospirillales</taxon>
        <taxon>Saccharospirillaceae</taxon>
        <taxon>Reinekea</taxon>
    </lineage>
</organism>
<sequence>MNSALLIIDMQNGFLNEYPDKSDIPGAIEVINYVADLMRKGGQTVIHIRDVGEADFMSEEDLDIHPDIQQDPADLHLEKTYSNAFHNTKLAQRLAERNIKFLILAGQAAEHCVVFTYNGASENQLTATVLQDGVISAKTGRSQMLMEDRNIISHAAIRALIPNA</sequence>
<dbReference type="CDD" id="cd00431">
    <property type="entry name" value="cysteine_hydrolases"/>
    <property type="match status" value="1"/>
</dbReference>
<accession>A4BBH0</accession>
<dbReference type="SUPFAM" id="SSF52499">
    <property type="entry name" value="Isochorismatase-like hydrolases"/>
    <property type="match status" value="1"/>
</dbReference>
<comment type="caution">
    <text evidence="3">The sequence shown here is derived from an EMBL/GenBank/DDBJ whole genome shotgun (WGS) entry which is preliminary data.</text>
</comment>
<dbReference type="GO" id="GO:0016787">
    <property type="term" value="F:hydrolase activity"/>
    <property type="evidence" value="ECO:0007669"/>
    <property type="project" value="UniProtKB-KW"/>
</dbReference>
<dbReference type="AlphaFoldDB" id="A4BBH0"/>
<dbReference type="HOGENOM" id="CLU_068979_5_7_6"/>
<dbReference type="InterPro" id="IPR000868">
    <property type="entry name" value="Isochorismatase-like_dom"/>
</dbReference>
<dbReference type="OrthoDB" id="1157330at2"/>
<name>A4BBH0_9GAMM</name>
<dbReference type="EMBL" id="AAOE01000004">
    <property type="protein sequence ID" value="EAR10305.1"/>
    <property type="molecule type" value="Genomic_DNA"/>
</dbReference>
<evidence type="ECO:0000313" key="3">
    <source>
        <dbReference type="EMBL" id="EAR10305.1"/>
    </source>
</evidence>
<dbReference type="InterPro" id="IPR036380">
    <property type="entry name" value="Isochorismatase-like_sf"/>
</dbReference>
<keyword evidence="1" id="KW-0378">Hydrolase</keyword>
<dbReference type="PANTHER" id="PTHR43540">
    <property type="entry name" value="PEROXYUREIDOACRYLATE/UREIDOACRYLATE AMIDOHYDROLASE-RELATED"/>
    <property type="match status" value="1"/>
</dbReference>
<gene>
    <name evidence="3" type="ORF">MED297_00750</name>
</gene>
<dbReference type="Pfam" id="PF00857">
    <property type="entry name" value="Isochorismatase"/>
    <property type="match status" value="1"/>
</dbReference>
<dbReference type="RefSeq" id="WP_008046472.1">
    <property type="nucleotide sequence ID" value="NZ_CH724153.1"/>
</dbReference>
<proteinExistence type="predicted"/>
<evidence type="ECO:0000256" key="1">
    <source>
        <dbReference type="ARBA" id="ARBA00022801"/>
    </source>
</evidence>
<feature type="domain" description="Isochorismatase-like" evidence="2">
    <location>
        <begin position="3"/>
        <end position="146"/>
    </location>
</feature>